<keyword evidence="2" id="KW-0175">Coiled coil</keyword>
<organism evidence="4 5">
    <name type="scientific">Octopus sinensis</name>
    <name type="common">East Asian common octopus</name>
    <dbReference type="NCBI Taxonomy" id="2607531"/>
    <lineage>
        <taxon>Eukaryota</taxon>
        <taxon>Metazoa</taxon>
        <taxon>Spiralia</taxon>
        <taxon>Lophotrochozoa</taxon>
        <taxon>Mollusca</taxon>
        <taxon>Cephalopoda</taxon>
        <taxon>Coleoidea</taxon>
        <taxon>Octopodiformes</taxon>
        <taxon>Octopoda</taxon>
        <taxon>Incirrata</taxon>
        <taxon>Octopodidae</taxon>
        <taxon>Octopus</taxon>
    </lineage>
</organism>
<evidence type="ECO:0000256" key="2">
    <source>
        <dbReference type="SAM" id="Coils"/>
    </source>
</evidence>
<dbReference type="Proteomes" id="UP000515154">
    <property type="component" value="Linkage group LG22"/>
</dbReference>
<evidence type="ECO:0000259" key="3">
    <source>
        <dbReference type="Pfam" id="PF00587"/>
    </source>
</evidence>
<dbReference type="RefSeq" id="XP_029649571.1">
    <property type="nucleotide sequence ID" value="XM_029793711.2"/>
</dbReference>
<evidence type="ECO:0000313" key="6">
    <source>
        <dbReference type="RefSeq" id="XP_036368065.1"/>
    </source>
</evidence>
<keyword evidence="4" id="KW-1185">Reference proteome</keyword>
<sequence length="503" mass="57156">MAAIRLSTQKLLLNQKSRILYHCTALSPRNKPLGGSSPQHSDDVRKFWYCGLQPVRFLSESALYVNRSVESRTPTVNVALNLAEKLQNLGELKTNVAVRNIAKMEIEELVEDYKGLMKLKLNKKKLEEERKNIASMMAALSKVKETEDVKRSKELLKTRGKSLRQHLKTLNADFNILEETVIMRSLKLPNVLHRDTPTDEVKILRETVPEKGLADFAQIDHMVAGEQHNWIKFSNIGPGAYFLLGPLAWSERHLINHFSENLIENGFQMMICPEIFKAVVVEGCGVDITDAGKIYTLENNEETMKIEHICHFIGVSPMSFAAFWTRMTVDCETTPQTYFTIGKCYHPVVSSCANMGLYHTSQTTKCEVCSVCHDDTMADNQFHQFLTMIWNFYSDLNLPVRLVLLPASQLHVSESKKAVIEMWAPSQQQYLTVASVYLTGTYIGERLMISSSSTQDKVVHVVHADLLDVSRMLAFLMEHRKIGENELLQLPRLRLDAISELIP</sequence>
<name>A0A6P7TKF2_9MOLL</name>
<dbReference type="RefSeq" id="XP_036368065.1">
    <property type="nucleotide sequence ID" value="XM_036512172.1"/>
</dbReference>
<dbReference type="InterPro" id="IPR045864">
    <property type="entry name" value="aa-tRNA-synth_II/BPL/LPL"/>
</dbReference>
<dbReference type="InterPro" id="IPR042103">
    <property type="entry name" value="SerRS_1_N_sf"/>
</dbReference>
<dbReference type="KEGG" id="osn:115223227"/>
<evidence type="ECO:0000256" key="1">
    <source>
        <dbReference type="ARBA" id="ARBA00010728"/>
    </source>
</evidence>
<dbReference type="InterPro" id="IPR002317">
    <property type="entry name" value="Ser-tRNA-ligase_type_1"/>
</dbReference>
<evidence type="ECO:0000313" key="5">
    <source>
        <dbReference type="RefSeq" id="XP_029649571.1"/>
    </source>
</evidence>
<dbReference type="RefSeq" id="XP_036368067.1">
    <property type="nucleotide sequence ID" value="XM_036512174.1"/>
</dbReference>
<dbReference type="Pfam" id="PF00587">
    <property type="entry name" value="tRNA-synt_2b"/>
    <property type="match status" value="1"/>
</dbReference>
<comment type="similarity">
    <text evidence="1">Belongs to the class-II aminoacyl-tRNA synthetase family. Type-1 seryl-tRNA synthetase subfamily.</text>
</comment>
<dbReference type="SUPFAM" id="SSF46589">
    <property type="entry name" value="tRNA-binding arm"/>
    <property type="match status" value="1"/>
</dbReference>
<dbReference type="InterPro" id="IPR010978">
    <property type="entry name" value="tRNA-bd_arm"/>
</dbReference>
<accession>A0A6P7TKF2</accession>
<proteinExistence type="inferred from homology"/>
<dbReference type="InterPro" id="IPR002314">
    <property type="entry name" value="aa-tRNA-synt_IIb"/>
</dbReference>
<dbReference type="AlphaFoldDB" id="A0A6P7TKF2"/>
<dbReference type="GO" id="GO:0004828">
    <property type="term" value="F:serine-tRNA ligase activity"/>
    <property type="evidence" value="ECO:0007669"/>
    <property type="project" value="InterPro"/>
</dbReference>
<dbReference type="Gene3D" id="1.10.287.40">
    <property type="entry name" value="Serine-tRNA synthetase, tRNA binding domain"/>
    <property type="match status" value="1"/>
</dbReference>
<feature type="domain" description="Aminoacyl-tRNA synthetase class II (G/ P/ S/T)" evidence="3">
    <location>
        <begin position="332"/>
        <end position="479"/>
    </location>
</feature>
<dbReference type="PANTHER" id="PTHR11778">
    <property type="entry name" value="SERYL-TRNA SYNTHETASE"/>
    <property type="match status" value="1"/>
</dbReference>
<reference evidence="5 6" key="1">
    <citation type="submission" date="2025-08" db="UniProtKB">
        <authorList>
            <consortium name="RefSeq"/>
        </authorList>
    </citation>
    <scope>IDENTIFICATION</scope>
</reference>
<dbReference type="GO" id="GO:0005524">
    <property type="term" value="F:ATP binding"/>
    <property type="evidence" value="ECO:0007669"/>
    <property type="project" value="InterPro"/>
</dbReference>
<feature type="coiled-coil region" evidence="2">
    <location>
        <begin position="116"/>
        <end position="146"/>
    </location>
</feature>
<gene>
    <name evidence="5 6 7 8" type="primary">LOC115223227</name>
</gene>
<evidence type="ECO:0000313" key="4">
    <source>
        <dbReference type="Proteomes" id="UP000515154"/>
    </source>
</evidence>
<dbReference type="Gene3D" id="3.30.930.10">
    <property type="entry name" value="Bira Bifunctional Protein, Domain 2"/>
    <property type="match status" value="1"/>
</dbReference>
<evidence type="ECO:0000313" key="7">
    <source>
        <dbReference type="RefSeq" id="XP_036368066.1"/>
    </source>
</evidence>
<evidence type="ECO:0000313" key="8">
    <source>
        <dbReference type="RefSeq" id="XP_036368067.1"/>
    </source>
</evidence>
<dbReference type="GO" id="GO:0006434">
    <property type="term" value="P:seryl-tRNA aminoacylation"/>
    <property type="evidence" value="ECO:0007669"/>
    <property type="project" value="InterPro"/>
</dbReference>
<protein>
    <submittedName>
        <fullName evidence="5 6">Serine--tRNA synthetase-like protein Slimp</fullName>
    </submittedName>
</protein>
<dbReference type="RefSeq" id="XP_036368066.1">
    <property type="nucleotide sequence ID" value="XM_036512173.1"/>
</dbReference>
<dbReference type="SUPFAM" id="SSF55681">
    <property type="entry name" value="Class II aaRS and biotin synthetases"/>
    <property type="match status" value="1"/>
</dbReference>